<evidence type="ECO:0000256" key="3">
    <source>
        <dbReference type="ARBA" id="ARBA00022833"/>
    </source>
</evidence>
<dbReference type="Pfam" id="PF03108">
    <property type="entry name" value="DBD_Tnp_Mut"/>
    <property type="match status" value="1"/>
</dbReference>
<evidence type="ECO:0000259" key="7">
    <source>
        <dbReference type="PROSITE" id="PS50966"/>
    </source>
</evidence>
<proteinExistence type="predicted"/>
<dbReference type="PANTHER" id="PTHR31973">
    <property type="entry name" value="POLYPROTEIN, PUTATIVE-RELATED"/>
    <property type="match status" value="1"/>
</dbReference>
<dbReference type="InterPro" id="IPR018289">
    <property type="entry name" value="MULE_transposase_dom"/>
</dbReference>
<dbReference type="GO" id="GO:0003676">
    <property type="term" value="F:nucleic acid binding"/>
    <property type="evidence" value="ECO:0007669"/>
    <property type="project" value="InterPro"/>
</dbReference>
<sequence>MVNGELVTVKLIFTEGEGRFVDCAARVLSVSRAASMPRDLLNIDVYHKGVFSPNPFVYVHPHKVPVMGLDVCNMDFKEFKTYLQKLINNRCRDMYYCLKNRSLVDGLRELRDEDDYVRFLDAGFDDDDNQISIYIDDYHEPLLDWIEEEKAEEWDSGTETYEDDVDSVLSDDLSVDHEADDEDIEWPEVVDPFLSQKNLIPEKGIEEEAGDKVKKHPIHDPNQKWDTMMPKLGMKFSDRDELKHMLTNYAVSKGYSLWYEKNEATTLLVRCSKNEKGKPSCPFRLWASPMNKENSFQIKSLIDKHNCARQQKLGCLVTYKWIGKMLIRDILERPKFSYRKMAEVVRKDYGLKVSLGQCRNAKQFALDEISGNLVSHYEKLWNYGAELLRVNPGSTVLIETNHTPDATHYFKRMYIFLKSIKDGWIEGCRRVIGVDGCFLKGICRGELLTAIGRDANNQMYPLAWAVVPVENKETWMWFIDLLLEDIEMGDGRGLTIISDQHKGLMEVVKERAPSCEHRNCARHIFANFKKKGFTGVEFRRLFWRAAKATTDSTFRSYMREIRTMSTEAYEHLIERYPNTWCRAFFEPESCCDAVENGISESFNAAIVEARKKPIITMLEEIRLYVMERMYKQKIKGHKWDMEICPSIRKRIEKMKEQQRYWDVIPSGEEEYEVKLAHEVYAVHLESKTCGCKAWQLSGIPCVHAIAAILYLNGNAEDYVAVWFKTSMFGSCYRYPIKPINGANMWPDVLCDPILPPRRRRMPGRPKVNRMKCPTENEGKHKINKTGMSISRCSNCHQEGHNKRRCPLLKEANKATVSEGDVEEGVSQDGISEDGVNEDGVSEDGIGEEEAVEEGDIEDHQEDEIEQQEDEIDHQVDEIDHQENHVEGYQEDHIEDHQEGVVQDEAHHIEVVQDEANHEEVVDHQEPDFDEVHHHQHQPVFFSAFCCEQKAITF</sequence>
<accession>A0AA35YTA9</accession>
<keyword evidence="1" id="KW-0479">Metal-binding</keyword>
<feature type="region of interest" description="Disordered" evidence="5">
    <location>
        <begin position="814"/>
        <end position="869"/>
    </location>
</feature>
<feature type="domain" description="SWIM-type" evidence="7">
    <location>
        <begin position="680"/>
        <end position="712"/>
    </location>
</feature>
<feature type="compositionally biased region" description="Acidic residues" evidence="5">
    <location>
        <begin position="819"/>
        <end position="869"/>
    </location>
</feature>
<gene>
    <name evidence="8" type="ORF">LSALG_LOCUS19309</name>
</gene>
<dbReference type="SMART" id="SM00575">
    <property type="entry name" value="ZnF_PMZ"/>
    <property type="match status" value="1"/>
</dbReference>
<feature type="region of interest" description="Disordered" evidence="5">
    <location>
        <begin position="760"/>
        <end position="780"/>
    </location>
</feature>
<dbReference type="EMBL" id="OX465080">
    <property type="protein sequence ID" value="CAI9279517.1"/>
    <property type="molecule type" value="Genomic_DNA"/>
</dbReference>
<feature type="domain" description="CCHC-type" evidence="6">
    <location>
        <begin position="791"/>
        <end position="806"/>
    </location>
</feature>
<name>A0AA35YTA9_LACSI</name>
<dbReference type="InterPro" id="IPR007527">
    <property type="entry name" value="Znf_SWIM"/>
</dbReference>
<dbReference type="Pfam" id="PF10551">
    <property type="entry name" value="MULE"/>
    <property type="match status" value="1"/>
</dbReference>
<evidence type="ECO:0000259" key="6">
    <source>
        <dbReference type="PROSITE" id="PS50158"/>
    </source>
</evidence>
<keyword evidence="3" id="KW-0862">Zinc</keyword>
<protein>
    <recommendedName>
        <fullName evidence="10">SWIM-type domain-containing protein</fullName>
    </recommendedName>
</protein>
<evidence type="ECO:0000256" key="1">
    <source>
        <dbReference type="ARBA" id="ARBA00022723"/>
    </source>
</evidence>
<dbReference type="PROSITE" id="PS50966">
    <property type="entry name" value="ZF_SWIM"/>
    <property type="match status" value="1"/>
</dbReference>
<dbReference type="InterPro" id="IPR006564">
    <property type="entry name" value="Znf_PMZ"/>
</dbReference>
<keyword evidence="9" id="KW-1185">Reference proteome</keyword>
<feature type="compositionally biased region" description="Basic residues" evidence="5">
    <location>
        <begin position="760"/>
        <end position="769"/>
    </location>
</feature>
<evidence type="ECO:0000313" key="8">
    <source>
        <dbReference type="EMBL" id="CAI9279517.1"/>
    </source>
</evidence>
<evidence type="ECO:0000313" key="9">
    <source>
        <dbReference type="Proteomes" id="UP001177003"/>
    </source>
</evidence>
<reference evidence="8" key="1">
    <citation type="submission" date="2023-04" db="EMBL/GenBank/DDBJ databases">
        <authorList>
            <person name="Vijverberg K."/>
            <person name="Xiong W."/>
            <person name="Schranz E."/>
        </authorList>
    </citation>
    <scope>NUCLEOTIDE SEQUENCE</scope>
</reference>
<organism evidence="8 9">
    <name type="scientific">Lactuca saligna</name>
    <name type="common">Willowleaf lettuce</name>
    <dbReference type="NCBI Taxonomy" id="75948"/>
    <lineage>
        <taxon>Eukaryota</taxon>
        <taxon>Viridiplantae</taxon>
        <taxon>Streptophyta</taxon>
        <taxon>Embryophyta</taxon>
        <taxon>Tracheophyta</taxon>
        <taxon>Spermatophyta</taxon>
        <taxon>Magnoliopsida</taxon>
        <taxon>eudicotyledons</taxon>
        <taxon>Gunneridae</taxon>
        <taxon>Pentapetalae</taxon>
        <taxon>asterids</taxon>
        <taxon>campanulids</taxon>
        <taxon>Asterales</taxon>
        <taxon>Asteraceae</taxon>
        <taxon>Cichorioideae</taxon>
        <taxon>Cichorieae</taxon>
        <taxon>Lactucinae</taxon>
        <taxon>Lactuca</taxon>
    </lineage>
</organism>
<evidence type="ECO:0000256" key="4">
    <source>
        <dbReference type="PROSITE-ProRule" id="PRU00047"/>
    </source>
</evidence>
<dbReference type="Proteomes" id="UP001177003">
    <property type="component" value="Chromosome 4"/>
</dbReference>
<dbReference type="AlphaFoldDB" id="A0AA35YTA9"/>
<dbReference type="PANTHER" id="PTHR31973:SF189">
    <property type="entry name" value="TRANSPOSASE, MUDR, PLANT, MULE TRANSPOSASE DOMAIN PROTEIN-RELATED"/>
    <property type="match status" value="1"/>
</dbReference>
<dbReference type="PROSITE" id="PS50158">
    <property type="entry name" value="ZF_CCHC"/>
    <property type="match status" value="1"/>
</dbReference>
<dbReference type="InterPro" id="IPR001878">
    <property type="entry name" value="Znf_CCHC"/>
</dbReference>
<keyword evidence="2 4" id="KW-0863">Zinc-finger</keyword>
<dbReference type="Pfam" id="PF04434">
    <property type="entry name" value="SWIM"/>
    <property type="match status" value="1"/>
</dbReference>
<dbReference type="GO" id="GO:0008270">
    <property type="term" value="F:zinc ion binding"/>
    <property type="evidence" value="ECO:0007669"/>
    <property type="project" value="UniProtKB-KW"/>
</dbReference>
<evidence type="ECO:0008006" key="10">
    <source>
        <dbReference type="Google" id="ProtNLM"/>
    </source>
</evidence>
<evidence type="ECO:0000256" key="2">
    <source>
        <dbReference type="ARBA" id="ARBA00022771"/>
    </source>
</evidence>
<evidence type="ECO:0000256" key="5">
    <source>
        <dbReference type="SAM" id="MobiDB-lite"/>
    </source>
</evidence>
<dbReference type="InterPro" id="IPR004332">
    <property type="entry name" value="Transposase_MuDR"/>
</dbReference>